<dbReference type="Proteomes" id="UP000298615">
    <property type="component" value="Chromosome"/>
</dbReference>
<dbReference type="GO" id="GO:0004222">
    <property type="term" value="F:metalloendopeptidase activity"/>
    <property type="evidence" value="ECO:0007669"/>
    <property type="project" value="TreeGrafter"/>
</dbReference>
<gene>
    <name evidence="2" type="ORF">FA707_06670</name>
</gene>
<dbReference type="InterPro" id="IPR011055">
    <property type="entry name" value="Dup_hybrid_motif"/>
</dbReference>
<proteinExistence type="predicted"/>
<dbReference type="CDD" id="cd12797">
    <property type="entry name" value="M23_peptidase"/>
    <property type="match status" value="1"/>
</dbReference>
<reference evidence="2 3" key="1">
    <citation type="submission" date="2019-04" db="EMBL/GenBank/DDBJ databases">
        <title>Vagococcus sp. nov., isolated from faeces of yaks (Bos grunniens).</title>
        <authorList>
            <person name="Ge Y."/>
        </authorList>
    </citation>
    <scope>NUCLEOTIDE SEQUENCE [LARGE SCALE GENOMIC DNA]</scope>
    <source>
        <strain evidence="2 3">MN-17</strain>
    </source>
</reference>
<dbReference type="InterPro" id="IPR016047">
    <property type="entry name" value="M23ase_b-sheet_dom"/>
</dbReference>
<dbReference type="OrthoDB" id="9805070at2"/>
<evidence type="ECO:0000313" key="2">
    <source>
        <dbReference type="EMBL" id="QCI87382.1"/>
    </source>
</evidence>
<dbReference type="PANTHER" id="PTHR21666:SF270">
    <property type="entry name" value="MUREIN HYDROLASE ACTIVATOR ENVC"/>
    <property type="match status" value="1"/>
</dbReference>
<dbReference type="Pfam" id="PF01551">
    <property type="entry name" value="Peptidase_M23"/>
    <property type="match status" value="1"/>
</dbReference>
<sequence length="177" mass="18818">MELNGSIVNPDLIYTGDSIKISGNKSAKKVNKSNKMGAKANASTTGYAHPLNMPGAPVSSEFGYRQDPTGMSGTQHDGIDLAVASGTPVYAVKSGTVVEAGFHYSAGNYVIIKHQNGQYTYYFHLSSINTYTGQQVGQLTHIGNVGTTGYSTGSHLHFGISSALWSGFENPRNYVAF</sequence>
<evidence type="ECO:0000313" key="3">
    <source>
        <dbReference type="Proteomes" id="UP000298615"/>
    </source>
</evidence>
<organism evidence="2 3">
    <name type="scientific">Vagococcus zengguangii</name>
    <dbReference type="NCBI Taxonomy" id="2571750"/>
    <lineage>
        <taxon>Bacteria</taxon>
        <taxon>Bacillati</taxon>
        <taxon>Bacillota</taxon>
        <taxon>Bacilli</taxon>
        <taxon>Lactobacillales</taxon>
        <taxon>Enterococcaceae</taxon>
        <taxon>Vagococcus</taxon>
    </lineage>
</organism>
<dbReference type="SUPFAM" id="SSF51261">
    <property type="entry name" value="Duplicated hybrid motif"/>
    <property type="match status" value="1"/>
</dbReference>
<accession>A0A4D7CVQ6</accession>
<dbReference type="InterPro" id="IPR050570">
    <property type="entry name" value="Cell_wall_metabolism_enzyme"/>
</dbReference>
<dbReference type="AlphaFoldDB" id="A0A4D7CVQ6"/>
<dbReference type="KEGG" id="vao:FA707_06670"/>
<name>A0A4D7CVQ6_9ENTE</name>
<protein>
    <submittedName>
        <fullName evidence="2">M23 family metallopeptidase</fullName>
    </submittedName>
</protein>
<dbReference type="EMBL" id="CP039712">
    <property type="protein sequence ID" value="QCI87382.1"/>
    <property type="molecule type" value="Genomic_DNA"/>
</dbReference>
<dbReference type="PANTHER" id="PTHR21666">
    <property type="entry name" value="PEPTIDASE-RELATED"/>
    <property type="match status" value="1"/>
</dbReference>
<evidence type="ECO:0000259" key="1">
    <source>
        <dbReference type="Pfam" id="PF01551"/>
    </source>
</evidence>
<dbReference type="Gene3D" id="2.70.70.10">
    <property type="entry name" value="Glucose Permease (Domain IIA)"/>
    <property type="match status" value="1"/>
</dbReference>
<keyword evidence="3" id="KW-1185">Reference proteome</keyword>
<feature type="domain" description="M23ase beta-sheet core" evidence="1">
    <location>
        <begin position="75"/>
        <end position="161"/>
    </location>
</feature>